<accession>A0A7G1IPC5</accession>
<gene>
    <name evidence="1" type="ORF">NIIDMKKI_73900</name>
</gene>
<dbReference type="EMBL" id="AP023343">
    <property type="protein sequence ID" value="BCI92184.1"/>
    <property type="molecule type" value="Genomic_DNA"/>
</dbReference>
<reference evidence="1 2" key="1">
    <citation type="submission" date="2020-07" db="EMBL/GenBank/DDBJ databases">
        <title>Mycobacterium kansasii (former subtype) with zoonotic potential isolated from diseased indoor pet cat, Japan.</title>
        <authorList>
            <person name="Fukano H."/>
            <person name="Terazono T."/>
            <person name="Hoshino Y."/>
        </authorList>
    </citation>
    <scope>NUCLEOTIDE SEQUENCE [LARGE SCALE GENOMIC DNA]</scope>
    <source>
        <strain evidence="1 2">Kuro-I</strain>
    </source>
</reference>
<keyword evidence="2" id="KW-1185">Reference proteome</keyword>
<sequence length="76" mass="8348">MTSELTAGARFDTGVREGLPVLVEQPADQSALPRLGPDSLIWKFYGDHRTQIFGFQRVAGTENCIEQLAQGSSIIR</sequence>
<protein>
    <submittedName>
        <fullName evidence="1">Uncharacterized protein</fullName>
    </submittedName>
</protein>
<proteinExistence type="predicted"/>
<name>A0A7G1IPC5_MYCKA</name>
<evidence type="ECO:0000313" key="2">
    <source>
        <dbReference type="Proteomes" id="UP000516380"/>
    </source>
</evidence>
<dbReference type="AlphaFoldDB" id="A0A7G1IPC5"/>
<evidence type="ECO:0000313" key="1">
    <source>
        <dbReference type="EMBL" id="BCI92184.1"/>
    </source>
</evidence>
<organism evidence="1 2">
    <name type="scientific">Mycobacterium kansasii</name>
    <dbReference type="NCBI Taxonomy" id="1768"/>
    <lineage>
        <taxon>Bacteria</taxon>
        <taxon>Bacillati</taxon>
        <taxon>Actinomycetota</taxon>
        <taxon>Actinomycetes</taxon>
        <taxon>Mycobacteriales</taxon>
        <taxon>Mycobacteriaceae</taxon>
        <taxon>Mycobacterium</taxon>
    </lineage>
</organism>
<dbReference type="Proteomes" id="UP000516380">
    <property type="component" value="Chromosome"/>
</dbReference>